<dbReference type="EMBL" id="VBPA01000087">
    <property type="protein sequence ID" value="TMQ71952.1"/>
    <property type="molecule type" value="Genomic_DNA"/>
</dbReference>
<dbReference type="AlphaFoldDB" id="A0A538U7S7"/>
<name>A0A538U7S7_UNCEI</name>
<dbReference type="Pfam" id="PF01272">
    <property type="entry name" value="GreA_GreB"/>
    <property type="match status" value="1"/>
</dbReference>
<dbReference type="Proteomes" id="UP000319836">
    <property type="component" value="Unassembled WGS sequence"/>
</dbReference>
<dbReference type="InterPro" id="IPR001437">
    <property type="entry name" value="Tscrpt_elong_fac_GreA/B_C"/>
</dbReference>
<evidence type="ECO:0000313" key="2">
    <source>
        <dbReference type="EMBL" id="TMQ71952.1"/>
    </source>
</evidence>
<protein>
    <submittedName>
        <fullName evidence="2">GreA/GreB family elongation factor</fullName>
    </submittedName>
</protein>
<dbReference type="GO" id="GO:0006354">
    <property type="term" value="P:DNA-templated transcription elongation"/>
    <property type="evidence" value="ECO:0007669"/>
    <property type="project" value="TreeGrafter"/>
</dbReference>
<feature type="domain" description="Transcription elongation factor GreA/GreB C-terminal" evidence="1">
    <location>
        <begin position="22"/>
        <end position="85"/>
    </location>
</feature>
<sequence>MCARTPSTIRLVEDAERAECVAGLGTEVVLESDQDVITYWILGEDEHHHGAHVVSFQAPVGRALMGKSIGDDVLLEGRHYRVVSVARKLPPTASHEQAATNG</sequence>
<accession>A0A538U7S7</accession>
<dbReference type="GO" id="GO:0003746">
    <property type="term" value="F:translation elongation factor activity"/>
    <property type="evidence" value="ECO:0007669"/>
    <property type="project" value="UniProtKB-KW"/>
</dbReference>
<dbReference type="PANTHER" id="PTHR30437:SF4">
    <property type="entry name" value="TRANSCRIPTION ELONGATION FACTOR GREA"/>
    <property type="match status" value="1"/>
</dbReference>
<dbReference type="InterPro" id="IPR036953">
    <property type="entry name" value="GreA/GreB_C_sf"/>
</dbReference>
<dbReference type="SUPFAM" id="SSF54534">
    <property type="entry name" value="FKBP-like"/>
    <property type="match status" value="1"/>
</dbReference>
<dbReference type="Gene3D" id="3.10.50.30">
    <property type="entry name" value="Transcription elongation factor, GreA/GreB, C-terminal domain"/>
    <property type="match status" value="1"/>
</dbReference>
<dbReference type="GO" id="GO:0003677">
    <property type="term" value="F:DNA binding"/>
    <property type="evidence" value="ECO:0007669"/>
    <property type="project" value="InterPro"/>
</dbReference>
<gene>
    <name evidence="2" type="ORF">E6K80_04055</name>
</gene>
<dbReference type="PANTHER" id="PTHR30437">
    <property type="entry name" value="TRANSCRIPTION ELONGATION FACTOR GREA"/>
    <property type="match status" value="1"/>
</dbReference>
<evidence type="ECO:0000259" key="1">
    <source>
        <dbReference type="Pfam" id="PF01272"/>
    </source>
</evidence>
<keyword evidence="2" id="KW-0251">Elongation factor</keyword>
<keyword evidence="2" id="KW-0648">Protein biosynthesis</keyword>
<reference evidence="2 3" key="1">
    <citation type="journal article" date="2019" name="Nat. Microbiol.">
        <title>Mediterranean grassland soil C-N compound turnover is dependent on rainfall and depth, and is mediated by genomically divergent microorganisms.</title>
        <authorList>
            <person name="Diamond S."/>
            <person name="Andeer P.F."/>
            <person name="Li Z."/>
            <person name="Crits-Christoph A."/>
            <person name="Burstein D."/>
            <person name="Anantharaman K."/>
            <person name="Lane K.R."/>
            <person name="Thomas B.C."/>
            <person name="Pan C."/>
            <person name="Northen T.R."/>
            <person name="Banfield J.F."/>
        </authorList>
    </citation>
    <scope>NUCLEOTIDE SEQUENCE [LARGE SCALE GENOMIC DNA]</scope>
    <source>
        <strain evidence="2">WS_10</strain>
    </source>
</reference>
<comment type="caution">
    <text evidence="2">The sequence shown here is derived from an EMBL/GenBank/DDBJ whole genome shotgun (WGS) entry which is preliminary data.</text>
</comment>
<proteinExistence type="predicted"/>
<dbReference type="GO" id="GO:0070063">
    <property type="term" value="F:RNA polymerase binding"/>
    <property type="evidence" value="ECO:0007669"/>
    <property type="project" value="InterPro"/>
</dbReference>
<dbReference type="GO" id="GO:0032784">
    <property type="term" value="P:regulation of DNA-templated transcription elongation"/>
    <property type="evidence" value="ECO:0007669"/>
    <property type="project" value="InterPro"/>
</dbReference>
<evidence type="ECO:0000313" key="3">
    <source>
        <dbReference type="Proteomes" id="UP000319836"/>
    </source>
</evidence>
<dbReference type="InterPro" id="IPR023459">
    <property type="entry name" value="Tscrpt_elong_fac_GreA/B_fam"/>
</dbReference>
<organism evidence="2 3">
    <name type="scientific">Eiseniibacteriota bacterium</name>
    <dbReference type="NCBI Taxonomy" id="2212470"/>
    <lineage>
        <taxon>Bacteria</taxon>
        <taxon>Candidatus Eiseniibacteriota</taxon>
    </lineage>
</organism>